<dbReference type="HAMAP" id="MF_00221">
    <property type="entry name" value="NRAMP"/>
    <property type="match status" value="1"/>
</dbReference>
<dbReference type="NCBIfam" id="NF037982">
    <property type="entry name" value="Nramp_1"/>
    <property type="match status" value="1"/>
</dbReference>
<feature type="transmembrane region" description="Helical" evidence="7">
    <location>
        <begin position="93"/>
        <end position="112"/>
    </location>
</feature>
<dbReference type="InterPro" id="IPR001046">
    <property type="entry name" value="NRAMP_fam"/>
</dbReference>
<dbReference type="NCBIfam" id="TIGR01197">
    <property type="entry name" value="nramp"/>
    <property type="match status" value="1"/>
</dbReference>
<evidence type="ECO:0000256" key="3">
    <source>
        <dbReference type="ARBA" id="ARBA00022692"/>
    </source>
</evidence>
<dbReference type="EMBL" id="BRXU01000003">
    <property type="protein sequence ID" value="GLC50302.1"/>
    <property type="molecule type" value="Genomic_DNA"/>
</dbReference>
<accession>A0A9W6BEV3</accession>
<dbReference type="PRINTS" id="PR00447">
    <property type="entry name" value="NATRESASSCMP"/>
</dbReference>
<dbReference type="GO" id="GO:0034755">
    <property type="term" value="P:iron ion transmembrane transport"/>
    <property type="evidence" value="ECO:0007669"/>
    <property type="project" value="TreeGrafter"/>
</dbReference>
<evidence type="ECO:0000256" key="5">
    <source>
        <dbReference type="ARBA" id="ARBA00023136"/>
    </source>
</evidence>
<dbReference type="PANTHER" id="PTHR11706">
    <property type="entry name" value="SOLUTE CARRIER PROTEIN FAMILY 11 MEMBER"/>
    <property type="match status" value="1"/>
</dbReference>
<comment type="similarity">
    <text evidence="2">Belongs to the NRAMP (TC 2.A.55) family.</text>
</comment>
<feature type="transmembrane region" description="Helical" evidence="7">
    <location>
        <begin position="277"/>
        <end position="296"/>
    </location>
</feature>
<dbReference type="GO" id="GO:0005886">
    <property type="term" value="C:plasma membrane"/>
    <property type="evidence" value="ECO:0007669"/>
    <property type="project" value="TreeGrafter"/>
</dbReference>
<keyword evidence="4 7" id="KW-1133">Transmembrane helix</keyword>
<evidence type="ECO:0000313" key="9">
    <source>
        <dbReference type="Proteomes" id="UP001165080"/>
    </source>
</evidence>
<feature type="region of interest" description="Disordered" evidence="6">
    <location>
        <begin position="1"/>
        <end position="65"/>
    </location>
</feature>
<feature type="transmembrane region" description="Helical" evidence="7">
    <location>
        <begin position="365"/>
        <end position="385"/>
    </location>
</feature>
<feature type="transmembrane region" description="Helical" evidence="7">
    <location>
        <begin position="483"/>
        <end position="504"/>
    </location>
</feature>
<evidence type="ECO:0000256" key="2">
    <source>
        <dbReference type="ARBA" id="ARBA00009965"/>
    </source>
</evidence>
<feature type="transmembrane region" description="Helical" evidence="7">
    <location>
        <begin position="317"/>
        <end position="345"/>
    </location>
</feature>
<evidence type="ECO:0000256" key="4">
    <source>
        <dbReference type="ARBA" id="ARBA00022989"/>
    </source>
</evidence>
<keyword evidence="3 7" id="KW-0812">Transmembrane</keyword>
<dbReference type="OrthoDB" id="409173at2759"/>
<dbReference type="Proteomes" id="UP001165080">
    <property type="component" value="Unassembled WGS sequence"/>
</dbReference>
<evidence type="ECO:0000256" key="6">
    <source>
        <dbReference type="SAM" id="MobiDB-lite"/>
    </source>
</evidence>
<keyword evidence="9" id="KW-1185">Reference proteome</keyword>
<reference evidence="8 9" key="1">
    <citation type="journal article" date="2023" name="Commun. Biol.">
        <title>Reorganization of the ancestral sex-determining regions during the evolution of trioecy in Pleodorina starrii.</title>
        <authorList>
            <person name="Takahashi K."/>
            <person name="Suzuki S."/>
            <person name="Kawai-Toyooka H."/>
            <person name="Yamamoto K."/>
            <person name="Hamaji T."/>
            <person name="Ootsuki R."/>
            <person name="Yamaguchi H."/>
            <person name="Kawachi M."/>
            <person name="Higashiyama T."/>
            <person name="Nozaki H."/>
        </authorList>
    </citation>
    <scope>NUCLEOTIDE SEQUENCE [LARGE SCALE GENOMIC DNA]</scope>
    <source>
        <strain evidence="8 9">NIES-4479</strain>
    </source>
</reference>
<dbReference type="AlphaFoldDB" id="A0A9W6BEV3"/>
<dbReference type="GO" id="GO:0005384">
    <property type="term" value="F:manganese ion transmembrane transporter activity"/>
    <property type="evidence" value="ECO:0007669"/>
    <property type="project" value="TreeGrafter"/>
</dbReference>
<keyword evidence="5 7" id="KW-0472">Membrane</keyword>
<dbReference type="PANTHER" id="PTHR11706:SF101">
    <property type="entry name" value="MANGANESE TRANSPORTER SMF1"/>
    <property type="match status" value="1"/>
</dbReference>
<protein>
    <submittedName>
        <fullName evidence="8">Metal transporter nramp1</fullName>
    </submittedName>
</protein>
<feature type="transmembrane region" description="Helical" evidence="7">
    <location>
        <begin position="417"/>
        <end position="436"/>
    </location>
</feature>
<feature type="transmembrane region" description="Helical" evidence="7">
    <location>
        <begin position="175"/>
        <end position="199"/>
    </location>
</feature>
<dbReference type="NCBIfam" id="NF001923">
    <property type="entry name" value="PRK00701.1"/>
    <property type="match status" value="1"/>
</dbReference>
<feature type="transmembrane region" description="Helical" evidence="7">
    <location>
        <begin position="127"/>
        <end position="148"/>
    </location>
</feature>
<evidence type="ECO:0000256" key="7">
    <source>
        <dbReference type="SAM" id="Phobius"/>
    </source>
</evidence>
<gene>
    <name evidence="8" type="primary">PLEST000212</name>
    <name evidence="8" type="ORF">PLESTB_000364300</name>
</gene>
<comment type="subcellular location">
    <subcellularLocation>
        <location evidence="1">Membrane</location>
        <topology evidence="1">Multi-pass membrane protein</topology>
    </subcellularLocation>
</comment>
<comment type="caution">
    <text evidence="8">The sequence shown here is derived from an EMBL/GenBank/DDBJ whole genome shotgun (WGS) entry which is preliminary data.</text>
</comment>
<dbReference type="Pfam" id="PF01566">
    <property type="entry name" value="Nramp"/>
    <property type="match status" value="1"/>
</dbReference>
<name>A0A9W6BEV3_9CHLO</name>
<sequence>MTRAAETSVGMDPYVPALSEPSSPPRGSSFSVVLGEAPPSPPSRSASSDDLERIDTDGNTRQPLLTGFKERGELASLPESNSTLSFPAEDAPWYRKLFAFAGLGFLISVGYMDPGNWATDLAAGSSFGYTLLFVVLLSSVFAMFLQYLSLKLGVASDRDLAQACRDAYHPRVNKVLWVVAELAIAATDLAEVVGCAIAFNLLLGIPLWAGVLITAVDVLIMLVFEAKSFRALEVLVAVLTALIAACFMYELIRAKPDMAKVMRGYLPSAKIVTNRDMLYLSTGILGATVMPHNLYLHSSVIQTRAYPRTSRGRRMAIRLGAIDSSASLFLAFIVNSAILIVAGAAFHYGTPPRTDIADIADAYELLSHSLGAKAASVLFGIALLASGQNSTITGTLSGQIVMEGFLSIKLRPWLRRLITRGTAIVPAAVVAAVMGREGVAKLLVLSQVVLSLTLPFAVFPLVHFTSSKRFIGKHANRWYVSAIAWLLFLFITGLNVNLVVQSAISGSFADMGH</sequence>
<feature type="transmembrane region" description="Helical" evidence="7">
    <location>
        <begin position="231"/>
        <end position="252"/>
    </location>
</feature>
<evidence type="ECO:0000313" key="8">
    <source>
        <dbReference type="EMBL" id="GLC50302.1"/>
    </source>
</evidence>
<evidence type="ECO:0000256" key="1">
    <source>
        <dbReference type="ARBA" id="ARBA00004141"/>
    </source>
</evidence>
<proteinExistence type="inferred from homology"/>
<feature type="transmembrane region" description="Helical" evidence="7">
    <location>
        <begin position="205"/>
        <end position="224"/>
    </location>
</feature>
<feature type="transmembrane region" description="Helical" evidence="7">
    <location>
        <begin position="442"/>
        <end position="462"/>
    </location>
</feature>
<dbReference type="GO" id="GO:0015086">
    <property type="term" value="F:cadmium ion transmembrane transporter activity"/>
    <property type="evidence" value="ECO:0007669"/>
    <property type="project" value="TreeGrafter"/>
</dbReference>
<organism evidence="8 9">
    <name type="scientific">Pleodorina starrii</name>
    <dbReference type="NCBI Taxonomy" id="330485"/>
    <lineage>
        <taxon>Eukaryota</taxon>
        <taxon>Viridiplantae</taxon>
        <taxon>Chlorophyta</taxon>
        <taxon>core chlorophytes</taxon>
        <taxon>Chlorophyceae</taxon>
        <taxon>CS clade</taxon>
        <taxon>Chlamydomonadales</taxon>
        <taxon>Volvocaceae</taxon>
        <taxon>Pleodorina</taxon>
    </lineage>
</organism>